<dbReference type="Proteomes" id="UP000001075">
    <property type="component" value="Unassembled WGS sequence"/>
</dbReference>
<sequence length="75" mass="8364">MSTKQLWSLNSLPFTPSVTTFPPDWGCYTCLRGIQSPPLCKQSRDSCCHTIRPTPYSRLVLVQTSDTQAQSSLSI</sequence>
<evidence type="ECO:0000313" key="2">
    <source>
        <dbReference type="Proteomes" id="UP000001075"/>
    </source>
</evidence>
<gene>
    <name evidence="1" type="ORF">I79_021307</name>
</gene>
<protein>
    <submittedName>
        <fullName evidence="1">Uncharacterized protein</fullName>
    </submittedName>
</protein>
<proteinExistence type="predicted"/>
<dbReference type="InParanoid" id="G3ICB4"/>
<dbReference type="EMBL" id="JH001905">
    <property type="protein sequence ID" value="EGW08297.1"/>
    <property type="molecule type" value="Genomic_DNA"/>
</dbReference>
<accession>G3ICB4</accession>
<evidence type="ECO:0000313" key="1">
    <source>
        <dbReference type="EMBL" id="EGW08297.1"/>
    </source>
</evidence>
<organism evidence="1 2">
    <name type="scientific">Cricetulus griseus</name>
    <name type="common">Chinese hamster</name>
    <name type="synonym">Cricetulus barabensis griseus</name>
    <dbReference type="NCBI Taxonomy" id="10029"/>
    <lineage>
        <taxon>Eukaryota</taxon>
        <taxon>Metazoa</taxon>
        <taxon>Chordata</taxon>
        <taxon>Craniata</taxon>
        <taxon>Vertebrata</taxon>
        <taxon>Euteleostomi</taxon>
        <taxon>Mammalia</taxon>
        <taxon>Eutheria</taxon>
        <taxon>Euarchontoglires</taxon>
        <taxon>Glires</taxon>
        <taxon>Rodentia</taxon>
        <taxon>Myomorpha</taxon>
        <taxon>Muroidea</taxon>
        <taxon>Cricetidae</taxon>
        <taxon>Cricetinae</taxon>
        <taxon>Cricetulus</taxon>
    </lineage>
</organism>
<dbReference type="AlphaFoldDB" id="G3ICB4"/>
<reference evidence="2" key="1">
    <citation type="journal article" date="2011" name="Nat. Biotechnol.">
        <title>The genomic sequence of the Chinese hamster ovary (CHO)-K1 cell line.</title>
        <authorList>
            <person name="Xu X."/>
            <person name="Nagarajan H."/>
            <person name="Lewis N.E."/>
            <person name="Pan S."/>
            <person name="Cai Z."/>
            <person name="Liu X."/>
            <person name="Chen W."/>
            <person name="Xie M."/>
            <person name="Wang W."/>
            <person name="Hammond S."/>
            <person name="Andersen M.R."/>
            <person name="Neff N."/>
            <person name="Passarelli B."/>
            <person name="Koh W."/>
            <person name="Fan H.C."/>
            <person name="Wang J."/>
            <person name="Gui Y."/>
            <person name="Lee K.H."/>
            <person name="Betenbaugh M.J."/>
            <person name="Quake S.R."/>
            <person name="Famili I."/>
            <person name="Palsson B.O."/>
            <person name="Wang J."/>
        </authorList>
    </citation>
    <scope>NUCLEOTIDE SEQUENCE [LARGE SCALE GENOMIC DNA]</scope>
    <source>
        <strain evidence="2">CHO K1 cell line</strain>
    </source>
</reference>
<name>G3ICB4_CRIGR</name>